<dbReference type="InterPro" id="IPR011008">
    <property type="entry name" value="Dimeric_a/b-barrel"/>
</dbReference>
<dbReference type="Proteomes" id="UP000234331">
    <property type="component" value="Unassembled WGS sequence"/>
</dbReference>
<proteinExistence type="predicted"/>
<dbReference type="Gene3D" id="3.30.70.100">
    <property type="match status" value="1"/>
</dbReference>
<name>A0A2I2KLU2_9ACTN</name>
<organism evidence="3 4">
    <name type="scientific">Frankia canadensis</name>
    <dbReference type="NCBI Taxonomy" id="1836972"/>
    <lineage>
        <taxon>Bacteria</taxon>
        <taxon>Bacillati</taxon>
        <taxon>Actinomycetota</taxon>
        <taxon>Actinomycetes</taxon>
        <taxon>Frankiales</taxon>
        <taxon>Frankiaceae</taxon>
        <taxon>Frankia</taxon>
    </lineage>
</organism>
<dbReference type="GO" id="GO:0004497">
    <property type="term" value="F:monooxygenase activity"/>
    <property type="evidence" value="ECO:0007669"/>
    <property type="project" value="UniProtKB-KW"/>
</dbReference>
<feature type="domain" description="ABM" evidence="2">
    <location>
        <begin position="47"/>
        <end position="103"/>
    </location>
</feature>
<evidence type="ECO:0000313" key="4">
    <source>
        <dbReference type="Proteomes" id="UP000234331"/>
    </source>
</evidence>
<dbReference type="OrthoDB" id="3214999at2"/>
<dbReference type="EMBL" id="FZMO01000057">
    <property type="protein sequence ID" value="SNQ46634.1"/>
    <property type="molecule type" value="Genomic_DNA"/>
</dbReference>
<keyword evidence="3" id="KW-0503">Monooxygenase</keyword>
<accession>A0A2I2KLU2</accession>
<dbReference type="RefSeq" id="WP_101830620.1">
    <property type="nucleotide sequence ID" value="NZ_FZMO01000057.1"/>
</dbReference>
<keyword evidence="4" id="KW-1185">Reference proteome</keyword>
<dbReference type="InterPro" id="IPR007138">
    <property type="entry name" value="ABM_dom"/>
</dbReference>
<gene>
    <name evidence="3" type="ORF">FRACA_150006</name>
</gene>
<reference evidence="3 4" key="1">
    <citation type="submission" date="2017-06" db="EMBL/GenBank/DDBJ databases">
        <authorList>
            <person name="Kim H.J."/>
            <person name="Triplett B.A."/>
        </authorList>
    </citation>
    <scope>NUCLEOTIDE SEQUENCE [LARGE SCALE GENOMIC DNA]</scope>
    <source>
        <strain evidence="3">FRACA_ARgP5</strain>
    </source>
</reference>
<protein>
    <submittedName>
        <fullName evidence="3">Antibiotic biosynthesis monooxygenase</fullName>
    </submittedName>
</protein>
<dbReference type="SUPFAM" id="SSF54909">
    <property type="entry name" value="Dimeric alpha+beta barrel"/>
    <property type="match status" value="1"/>
</dbReference>
<evidence type="ECO:0000259" key="2">
    <source>
        <dbReference type="Pfam" id="PF03992"/>
    </source>
</evidence>
<sequence length="143" mass="15424">MPTLPWTPATAADGDADADGGSGPSAGAEVMASRFTLTSRRHTFRMLRAATAVRRALLASPGAVGVSLVARPLRNEYLTLSSWRDRAALDAFVRDPVHQEAMRSLRPAMATSAFTFWHTPAGGGTPTWEQAHRALAEHSDRDR</sequence>
<keyword evidence="3" id="KW-0560">Oxidoreductase</keyword>
<dbReference type="AlphaFoldDB" id="A0A2I2KLU2"/>
<feature type="region of interest" description="Disordered" evidence="1">
    <location>
        <begin position="1"/>
        <end position="27"/>
    </location>
</feature>
<evidence type="ECO:0000256" key="1">
    <source>
        <dbReference type="SAM" id="MobiDB-lite"/>
    </source>
</evidence>
<dbReference type="Pfam" id="PF03992">
    <property type="entry name" value="ABM"/>
    <property type="match status" value="1"/>
</dbReference>
<evidence type="ECO:0000313" key="3">
    <source>
        <dbReference type="EMBL" id="SNQ46634.1"/>
    </source>
</evidence>